<keyword evidence="2" id="KW-1133">Transmembrane helix</keyword>
<feature type="transmembrane region" description="Helical" evidence="2">
    <location>
        <begin position="78"/>
        <end position="97"/>
    </location>
</feature>
<evidence type="ECO:0000259" key="3">
    <source>
        <dbReference type="Pfam" id="PF01478"/>
    </source>
</evidence>
<proteinExistence type="inferred from homology"/>
<feature type="transmembrane region" description="Helical" evidence="2">
    <location>
        <begin position="178"/>
        <end position="196"/>
    </location>
</feature>
<dbReference type="Gene3D" id="1.20.120.1220">
    <property type="match status" value="1"/>
</dbReference>
<gene>
    <name evidence="4" type="ORF">GCM10009830_31270</name>
</gene>
<protein>
    <recommendedName>
        <fullName evidence="3">Prepilin type IV endopeptidase peptidase domain-containing protein</fullName>
    </recommendedName>
</protein>
<feature type="transmembrane region" description="Helical" evidence="2">
    <location>
        <begin position="109"/>
        <end position="129"/>
    </location>
</feature>
<dbReference type="PANTHER" id="PTHR30487">
    <property type="entry name" value="TYPE 4 PREPILIN-LIKE PROTEINS LEADER PEPTIDE-PROCESSING ENZYME"/>
    <property type="match status" value="1"/>
</dbReference>
<dbReference type="InterPro" id="IPR000045">
    <property type="entry name" value="Prepilin_IV_endopep_pep"/>
</dbReference>
<feature type="transmembrane region" description="Helical" evidence="2">
    <location>
        <begin position="149"/>
        <end position="171"/>
    </location>
</feature>
<organism evidence="4 5">
    <name type="scientific">Glycomyces endophyticus</name>
    <dbReference type="NCBI Taxonomy" id="480996"/>
    <lineage>
        <taxon>Bacteria</taxon>
        <taxon>Bacillati</taxon>
        <taxon>Actinomycetota</taxon>
        <taxon>Actinomycetes</taxon>
        <taxon>Glycomycetales</taxon>
        <taxon>Glycomycetaceae</taxon>
        <taxon>Glycomyces</taxon>
    </lineage>
</organism>
<keyword evidence="2" id="KW-0812">Transmembrane</keyword>
<evidence type="ECO:0000256" key="2">
    <source>
        <dbReference type="SAM" id="Phobius"/>
    </source>
</evidence>
<accession>A0ABN2H4H9</accession>
<reference evidence="4 5" key="1">
    <citation type="journal article" date="2019" name="Int. J. Syst. Evol. Microbiol.">
        <title>The Global Catalogue of Microorganisms (GCM) 10K type strain sequencing project: providing services to taxonomists for standard genome sequencing and annotation.</title>
        <authorList>
            <consortium name="The Broad Institute Genomics Platform"/>
            <consortium name="The Broad Institute Genome Sequencing Center for Infectious Disease"/>
            <person name="Wu L."/>
            <person name="Ma J."/>
        </authorList>
    </citation>
    <scope>NUCLEOTIDE SEQUENCE [LARGE SCALE GENOMIC DNA]</scope>
    <source>
        <strain evidence="4 5">JCM 16001</strain>
    </source>
</reference>
<comment type="similarity">
    <text evidence="1">Belongs to the peptidase A24 family.</text>
</comment>
<dbReference type="RefSeq" id="WP_344487965.1">
    <property type="nucleotide sequence ID" value="NZ_BAAAQF010000010.1"/>
</dbReference>
<sequence length="202" mass="20023">MVLFVGAVAAGVAVVPGLRRAVAVATARRPSVWLVLPVSVGAALLIVWRATGVLHGTALALVAAAGIAAGWIDAYERRLPDVLILPLYPVVGALVVAAGDPDRTLRAALLAAAAIGLFGLGCAAGQMGFGDVKLAGLLALVLAWSDWRTAAVALVATVVVGGGQAAAVIALGRKDFPYGPAILVGAAAALALSPFLTPGAGR</sequence>
<dbReference type="Proteomes" id="UP001499851">
    <property type="component" value="Unassembled WGS sequence"/>
</dbReference>
<keyword evidence="2" id="KW-0472">Membrane</keyword>
<evidence type="ECO:0000313" key="5">
    <source>
        <dbReference type="Proteomes" id="UP001499851"/>
    </source>
</evidence>
<name>A0ABN2H4H9_9ACTN</name>
<evidence type="ECO:0000256" key="1">
    <source>
        <dbReference type="ARBA" id="ARBA00005801"/>
    </source>
</evidence>
<comment type="caution">
    <text evidence="4">The sequence shown here is derived from an EMBL/GenBank/DDBJ whole genome shotgun (WGS) entry which is preliminary data.</text>
</comment>
<dbReference type="EMBL" id="BAAAQF010000010">
    <property type="protein sequence ID" value="GAA1681887.1"/>
    <property type="molecule type" value="Genomic_DNA"/>
</dbReference>
<dbReference type="Pfam" id="PF01478">
    <property type="entry name" value="Peptidase_A24"/>
    <property type="match status" value="1"/>
</dbReference>
<feature type="transmembrane region" description="Helical" evidence="2">
    <location>
        <begin position="31"/>
        <end position="48"/>
    </location>
</feature>
<feature type="domain" description="Prepilin type IV endopeptidase peptidase" evidence="3">
    <location>
        <begin position="62"/>
        <end position="161"/>
    </location>
</feature>
<dbReference type="InterPro" id="IPR050882">
    <property type="entry name" value="Prepilin_peptidase/N-MTase"/>
</dbReference>
<keyword evidence="5" id="KW-1185">Reference proteome</keyword>
<dbReference type="PANTHER" id="PTHR30487:SF0">
    <property type="entry name" value="PREPILIN LEADER PEPTIDASE_N-METHYLTRANSFERASE-RELATED"/>
    <property type="match status" value="1"/>
</dbReference>
<evidence type="ECO:0000313" key="4">
    <source>
        <dbReference type="EMBL" id="GAA1681887.1"/>
    </source>
</evidence>
<feature type="transmembrane region" description="Helical" evidence="2">
    <location>
        <begin position="53"/>
        <end position="72"/>
    </location>
</feature>